<dbReference type="GO" id="GO:0008233">
    <property type="term" value="F:peptidase activity"/>
    <property type="evidence" value="ECO:0007669"/>
    <property type="project" value="UniProtKB-KW"/>
</dbReference>
<dbReference type="RefSeq" id="WP_328985668.1">
    <property type="nucleotide sequence ID" value="NZ_CP121472.1"/>
</dbReference>
<dbReference type="GO" id="GO:0006508">
    <property type="term" value="P:proteolysis"/>
    <property type="evidence" value="ECO:0007669"/>
    <property type="project" value="UniProtKB-KW"/>
</dbReference>
<keyword evidence="1" id="KW-0472">Membrane</keyword>
<keyword evidence="3" id="KW-0645">Protease</keyword>
<evidence type="ECO:0000259" key="2">
    <source>
        <dbReference type="Pfam" id="PF02517"/>
    </source>
</evidence>
<feature type="transmembrane region" description="Helical" evidence="1">
    <location>
        <begin position="78"/>
        <end position="99"/>
    </location>
</feature>
<evidence type="ECO:0000256" key="1">
    <source>
        <dbReference type="SAM" id="Phobius"/>
    </source>
</evidence>
<evidence type="ECO:0000313" key="3">
    <source>
        <dbReference type="EMBL" id="WPL19912.1"/>
    </source>
</evidence>
<proteinExistence type="predicted"/>
<feature type="transmembrane region" description="Helical" evidence="1">
    <location>
        <begin position="225"/>
        <end position="242"/>
    </location>
</feature>
<feature type="transmembrane region" description="Helical" evidence="1">
    <location>
        <begin position="38"/>
        <end position="58"/>
    </location>
</feature>
<gene>
    <name evidence="3" type="ORF">Thiowin_05067</name>
</gene>
<feature type="transmembrane region" description="Helical" evidence="1">
    <location>
        <begin position="119"/>
        <end position="138"/>
    </location>
</feature>
<feature type="transmembrane region" description="Helical" evidence="1">
    <location>
        <begin position="150"/>
        <end position="169"/>
    </location>
</feature>
<keyword evidence="3" id="KW-0378">Hydrolase</keyword>
<protein>
    <submittedName>
        <fullName evidence="3">CAAX amino terminal protease self- immunity</fullName>
    </submittedName>
</protein>
<reference evidence="3 4" key="1">
    <citation type="journal article" date="2023" name="Microorganisms">
        <title>Thiorhodovibrio frisius and Trv. litoralis spp. nov., Two Novel Members from a Clade of Fastidious Purple Sulfur Bacteria That Exhibit Unique Red-Shifted Light-Harvesting Capabilities.</title>
        <authorList>
            <person name="Methner A."/>
            <person name="Kuzyk S.B."/>
            <person name="Petersen J."/>
            <person name="Bauer S."/>
            <person name="Brinkmann H."/>
            <person name="Sichau K."/>
            <person name="Wanner G."/>
            <person name="Wolf J."/>
            <person name="Neumann-Schaal M."/>
            <person name="Henke P."/>
            <person name="Tank M."/>
            <person name="Sproer C."/>
            <person name="Bunk B."/>
            <person name="Overmann J."/>
        </authorList>
    </citation>
    <scope>NUCLEOTIDE SEQUENCE [LARGE SCALE GENOMIC DNA]</scope>
    <source>
        <strain evidence="3 4">DSM 6702</strain>
    </source>
</reference>
<organism evidence="3 4">
    <name type="scientific">Thiorhodovibrio winogradskyi</name>
    <dbReference type="NCBI Taxonomy" id="77007"/>
    <lineage>
        <taxon>Bacteria</taxon>
        <taxon>Pseudomonadati</taxon>
        <taxon>Pseudomonadota</taxon>
        <taxon>Gammaproteobacteria</taxon>
        <taxon>Chromatiales</taxon>
        <taxon>Chromatiaceae</taxon>
        <taxon>Thiorhodovibrio</taxon>
    </lineage>
</organism>
<keyword evidence="1" id="KW-0812">Transmembrane</keyword>
<dbReference type="EMBL" id="CP121472">
    <property type="protein sequence ID" value="WPL19912.1"/>
    <property type="molecule type" value="Genomic_DNA"/>
</dbReference>
<sequence>MRPTAQFFTYMFSCLLLAAVLAVPLLHGGLIDEDPQRVLGRLAQVLMLLGLWPFLRWLKLADRAALGFDRPRYQLRLALIQGWLLGTLMMAMIVALLLYSGARVFASWEPGWLFDLTKTALRGLIAGLLIALLEETFFRGALFTAIRRQGSLLQAAGWSAALYAMVHFMKPRELPDGMAADLAGSAWMVGSVFIGLADWRHLDSLVALWLAGVLLALLRARSGGIALGIGLHAGWVFVIQTSRRLTDGVDGANWAWLAGAYDGVIGWLAAAVLLLLIGLERLTAKRPREPKPQI</sequence>
<evidence type="ECO:0000313" key="4">
    <source>
        <dbReference type="Proteomes" id="UP001432180"/>
    </source>
</evidence>
<name>A0ABZ0SHE7_9GAMM</name>
<keyword evidence="1" id="KW-1133">Transmembrane helix</keyword>
<keyword evidence="4" id="KW-1185">Reference proteome</keyword>
<dbReference type="PANTHER" id="PTHR39430">
    <property type="entry name" value="MEMBRANE-ASSOCIATED PROTEASE-RELATED"/>
    <property type="match status" value="1"/>
</dbReference>
<dbReference type="PANTHER" id="PTHR39430:SF1">
    <property type="entry name" value="PROTEASE"/>
    <property type="match status" value="1"/>
</dbReference>
<feature type="transmembrane region" description="Helical" evidence="1">
    <location>
        <begin position="254"/>
        <end position="279"/>
    </location>
</feature>
<feature type="domain" description="CAAX prenyl protease 2/Lysostaphin resistance protein A-like" evidence="2">
    <location>
        <begin position="120"/>
        <end position="237"/>
    </location>
</feature>
<dbReference type="InterPro" id="IPR003675">
    <property type="entry name" value="Rce1/LyrA-like_dom"/>
</dbReference>
<accession>A0ABZ0SHE7</accession>
<dbReference type="Proteomes" id="UP001432180">
    <property type="component" value="Chromosome"/>
</dbReference>
<dbReference type="Pfam" id="PF02517">
    <property type="entry name" value="Rce1-like"/>
    <property type="match status" value="1"/>
</dbReference>